<comment type="caution">
    <text evidence="10">The sequence shown here is derived from an EMBL/GenBank/DDBJ whole genome shotgun (WGS) entry which is preliminary data.</text>
</comment>
<feature type="region of interest" description="Uridylyltransferase" evidence="7">
    <location>
        <begin position="1"/>
        <end position="316"/>
    </location>
</feature>
<dbReference type="Gene3D" id="1.20.120.330">
    <property type="entry name" value="Nucleotidyltransferases domain 2"/>
    <property type="match status" value="1"/>
</dbReference>
<accession>A0A1L8CQ73</accession>
<sequence length="852" mass="96049">MTNKQKLQEIYDQVGVAFAAGKSGSELSRMMWQQVNTLLIELWKEKAPSAVECVDLVTVGGSGRGELSPHSDWDIWFLMPEKCPTKVEEELQAFLLSLWDMGAKIGHAVRTVNESIEHVNEDWSSATAATESRLLFGSGELYGQLQTMLDSFFKKQRKAFVEAKLLEVETRHGRTDGTAFWMEPDIKEGKGGLRDVQAVFWMAKVWYGNDDIDGLVSAGAISGKERDNLLSAQDFLWRCRTGLHLEVKRASDRLGFEQQALLAEKMGYRAVSHRPAVDAFMKDYFRHVGRIARVSGMLFMHFQEQLNPKLFSFTRNIGDGFTLEGKRLGIKDEQVFREDPLRLLRIFLEAQKGQRHLSSRALRQVRADVLLIDDAFRMNPVAQRIFLQILRSKRNVHWALTEMNNTGILGRFIPEFRDVVGLGQFNQYHAFTVDEHTIRAVGEARNFWHRERKARLPLAQDVCYKLNRPELLYIALIFHDIAKGLPGDHSDVGAVMAREFCGRIGMDADATDLVSWLVKEHLLMAVKSQRFDLTDPEVIRAFAERVGSQQRLQYLLLLTVADIAAVGPNVWNDWKGSLLAELYRLTEQYFLNDESISETSERLYQTRVQAVLAGLEGDEAGLRGTLGLMSRQCVMHFPPRQMMDIVPMLKKSDGNEVKFWVDNDRSETLFYVVAHPRQGLFAALAATLTSGHASILNAQAYALQDGRVLDVFHLQGSDGTPFNIASDLERLQTRVEKLLATEQLPALLFDKSFKVNVLMRNVPVRVRELPKATFRETAIEVSTADQPRLLARLADAIAKEGYALHGASVSTFGERAVDVFFVAGKDSGPLTTAQIEVLCDKLSDVAALPENE</sequence>
<dbReference type="Proteomes" id="UP000231632">
    <property type="component" value="Unassembled WGS sequence"/>
</dbReference>
<evidence type="ECO:0000259" key="8">
    <source>
        <dbReference type="PROSITE" id="PS51671"/>
    </source>
</evidence>
<keyword evidence="11" id="KW-1185">Reference proteome</keyword>
<evidence type="ECO:0000313" key="10">
    <source>
        <dbReference type="EMBL" id="GAV21061.1"/>
    </source>
</evidence>
<dbReference type="AlphaFoldDB" id="A0A1L8CQ73"/>
<keyword evidence="5 7" id="KW-0460">Magnesium</keyword>
<dbReference type="EC" id="3.1.4.-" evidence="7"/>
<dbReference type="EC" id="2.7.7.59" evidence="7"/>
<comment type="function">
    <text evidence="7">Modifies, by uridylylation and deuridylylation, the PII regulatory proteins (GlnB and homologs), in response to the nitrogen status of the cell that GlnD senses through the glutamine level. Under low glutamine levels, catalyzes the conversion of the PII proteins and UTP to PII-UMP and PPi, while under higher glutamine levels, GlnD hydrolyzes PII-UMP to PII and UMP (deuridylylation). Thus, controls uridylylation state and activity of the PII proteins, and plays an important role in the regulation of nitrogen metabolism.</text>
</comment>
<dbReference type="SUPFAM" id="SSF81891">
    <property type="entry name" value="Poly A polymerase C-terminal region-like"/>
    <property type="match status" value="1"/>
</dbReference>
<dbReference type="InterPro" id="IPR013546">
    <property type="entry name" value="PII_UdlTrfase/GS_AdlTrfase"/>
</dbReference>
<evidence type="ECO:0000256" key="6">
    <source>
        <dbReference type="ARBA" id="ARBA00023268"/>
    </source>
</evidence>
<feature type="domain" description="HD" evidence="9">
    <location>
        <begin position="433"/>
        <end position="555"/>
    </location>
</feature>
<keyword evidence="2 7" id="KW-0548">Nucleotidyltransferase</keyword>
<dbReference type="InterPro" id="IPR045865">
    <property type="entry name" value="ACT-like_dom_sf"/>
</dbReference>
<dbReference type="GO" id="GO:0008773">
    <property type="term" value="F:[protein-PII] uridylyltransferase activity"/>
    <property type="evidence" value="ECO:0007669"/>
    <property type="project" value="UniProtKB-UniRule"/>
</dbReference>
<dbReference type="InterPro" id="IPR006674">
    <property type="entry name" value="HD_domain"/>
</dbReference>
<comment type="caution">
    <text evidence="7">Lacks conserved residue(s) required for the propagation of feature annotation.</text>
</comment>
<comment type="catalytic activity">
    <reaction evidence="7">
        <text>[protein-PII]-L-tyrosine + UTP = [protein-PII]-uridylyl-L-tyrosine + diphosphate</text>
        <dbReference type="Rhea" id="RHEA:13673"/>
        <dbReference type="Rhea" id="RHEA-COMP:12147"/>
        <dbReference type="Rhea" id="RHEA-COMP:12148"/>
        <dbReference type="ChEBI" id="CHEBI:33019"/>
        <dbReference type="ChEBI" id="CHEBI:46398"/>
        <dbReference type="ChEBI" id="CHEBI:46858"/>
        <dbReference type="ChEBI" id="CHEBI:90602"/>
        <dbReference type="EC" id="2.7.7.59"/>
    </reaction>
</comment>
<reference evidence="10 11" key="1">
    <citation type="journal article" date="2017" name="Arch. Microbiol.">
        <title>Mariprofundus micogutta sp. nov., a novel iron-oxidizing zetaproteobacterium isolated from a deep-sea hydrothermal field at the Bayonnaise knoll of the Izu-Ogasawara arc, and a description of Mariprofundales ord. nov. and Zetaproteobacteria classis nov.</title>
        <authorList>
            <person name="Makita H."/>
            <person name="Tanaka E."/>
            <person name="Mitsunobu S."/>
            <person name="Miyazaki M."/>
            <person name="Nunoura T."/>
            <person name="Uematsu K."/>
            <person name="Takaki Y."/>
            <person name="Nishi S."/>
            <person name="Shimamura S."/>
            <person name="Takai K."/>
        </authorList>
    </citation>
    <scope>NUCLEOTIDE SEQUENCE [LARGE SCALE GENOMIC DNA]</scope>
    <source>
        <strain evidence="10 11">ET2</strain>
    </source>
</reference>
<dbReference type="SUPFAM" id="SSF55021">
    <property type="entry name" value="ACT-like"/>
    <property type="match status" value="2"/>
</dbReference>
<dbReference type="InterPro" id="IPR043519">
    <property type="entry name" value="NT_sf"/>
</dbReference>
<dbReference type="InterPro" id="IPR010043">
    <property type="entry name" value="UTase/UR"/>
</dbReference>
<name>A0A1L8CQ73_9PROT</name>
<dbReference type="SUPFAM" id="SSF81301">
    <property type="entry name" value="Nucleotidyltransferase"/>
    <property type="match status" value="1"/>
</dbReference>
<proteinExistence type="inferred from homology"/>
<gene>
    <name evidence="7" type="primary">glnD</name>
    <name evidence="10" type="ORF">MMIC_P2040</name>
</gene>
<comment type="activity regulation">
    <text evidence="7">Uridylyltransferase (UTase) activity is inhibited by glutamine, while glutamine activates uridylyl-removing (UR) activity.</text>
</comment>
<evidence type="ECO:0000256" key="3">
    <source>
        <dbReference type="ARBA" id="ARBA00022737"/>
    </source>
</evidence>
<evidence type="ECO:0000256" key="5">
    <source>
        <dbReference type="ARBA" id="ARBA00022842"/>
    </source>
</evidence>
<evidence type="ECO:0000259" key="9">
    <source>
        <dbReference type="PROSITE" id="PS51831"/>
    </source>
</evidence>
<dbReference type="GO" id="GO:0008081">
    <property type="term" value="F:phosphoric diester hydrolase activity"/>
    <property type="evidence" value="ECO:0007669"/>
    <property type="project" value="UniProtKB-UniRule"/>
</dbReference>
<dbReference type="CDD" id="cd04899">
    <property type="entry name" value="ACT_ACR-UUR-like_2"/>
    <property type="match status" value="1"/>
</dbReference>
<dbReference type="HAMAP" id="MF_00277">
    <property type="entry name" value="PII_uridylyl_transf"/>
    <property type="match status" value="1"/>
</dbReference>
<dbReference type="SMART" id="SM00471">
    <property type="entry name" value="HDc"/>
    <property type="match status" value="1"/>
</dbReference>
<dbReference type="SUPFAM" id="SSF81593">
    <property type="entry name" value="Nucleotidyltransferase substrate binding subunit/domain"/>
    <property type="match status" value="1"/>
</dbReference>
<comment type="catalytic activity">
    <reaction evidence="7">
        <text>[protein-PII]-uridylyl-L-tyrosine + H2O = [protein-PII]-L-tyrosine + UMP + H(+)</text>
        <dbReference type="Rhea" id="RHEA:48600"/>
        <dbReference type="Rhea" id="RHEA-COMP:12147"/>
        <dbReference type="Rhea" id="RHEA-COMP:12148"/>
        <dbReference type="ChEBI" id="CHEBI:15377"/>
        <dbReference type="ChEBI" id="CHEBI:15378"/>
        <dbReference type="ChEBI" id="CHEBI:46858"/>
        <dbReference type="ChEBI" id="CHEBI:57865"/>
        <dbReference type="ChEBI" id="CHEBI:90602"/>
    </reaction>
</comment>
<feature type="domain" description="ACT" evidence="8">
    <location>
        <begin position="778"/>
        <end position="852"/>
    </location>
</feature>
<dbReference type="Gene3D" id="1.10.3090.10">
    <property type="entry name" value="cca-adding enzyme, domain 2"/>
    <property type="match status" value="1"/>
</dbReference>
<dbReference type="PROSITE" id="PS51671">
    <property type="entry name" value="ACT"/>
    <property type="match status" value="2"/>
</dbReference>
<comment type="cofactor">
    <cofactor evidence="7">
        <name>Mg(2+)</name>
        <dbReference type="ChEBI" id="CHEBI:18420"/>
    </cofactor>
</comment>
<feature type="domain" description="ACT" evidence="8">
    <location>
        <begin position="669"/>
        <end position="760"/>
    </location>
</feature>
<keyword evidence="6 7" id="KW-0511">Multifunctional enzyme</keyword>
<dbReference type="STRING" id="1921010.MMIC_P2040"/>
<keyword evidence="4 7" id="KW-0378">Hydrolase</keyword>
<dbReference type="InterPro" id="IPR002912">
    <property type="entry name" value="ACT_dom"/>
</dbReference>
<dbReference type="PROSITE" id="PS51831">
    <property type="entry name" value="HD"/>
    <property type="match status" value="1"/>
</dbReference>
<organism evidence="10 11">
    <name type="scientific">Mariprofundus micogutta</name>
    <dbReference type="NCBI Taxonomy" id="1921010"/>
    <lineage>
        <taxon>Bacteria</taxon>
        <taxon>Pseudomonadati</taxon>
        <taxon>Pseudomonadota</taxon>
        <taxon>Candidatius Mariprofundia</taxon>
        <taxon>Mariprofundales</taxon>
        <taxon>Mariprofundaceae</taxon>
        <taxon>Mariprofundus</taxon>
    </lineage>
</organism>
<dbReference type="PIRSF" id="PIRSF006288">
    <property type="entry name" value="PII_uridyltransf"/>
    <property type="match status" value="1"/>
</dbReference>
<dbReference type="InterPro" id="IPR003607">
    <property type="entry name" value="HD/PDEase_dom"/>
</dbReference>
<keyword evidence="3" id="KW-0677">Repeat</keyword>
<dbReference type="PANTHER" id="PTHR47320:SF1">
    <property type="entry name" value="BIFUNCTIONAL URIDYLYLTRANSFERASE_URIDYLYL-REMOVING ENZYME"/>
    <property type="match status" value="1"/>
</dbReference>
<evidence type="ECO:0000313" key="11">
    <source>
        <dbReference type="Proteomes" id="UP000231632"/>
    </source>
</evidence>
<protein>
    <recommendedName>
        <fullName evidence="7">Bifunctional uridylyltransferase/uridylyl-removing enzyme</fullName>
        <shortName evidence="7">UTase/UR</shortName>
    </recommendedName>
    <alternativeName>
        <fullName evidence="7">Bifunctional [protein-PII] modification enzyme</fullName>
    </alternativeName>
    <alternativeName>
        <fullName evidence="7">Bifunctional nitrogen sensor protein</fullName>
    </alternativeName>
    <domain>
        <recommendedName>
            <fullName evidence="7">[Protein-PII] uridylyltransferase</fullName>
            <shortName evidence="7">PII uridylyltransferase</shortName>
            <shortName evidence="7">UTase</shortName>
            <ecNumber evidence="7">2.7.7.59</ecNumber>
        </recommendedName>
    </domain>
    <domain>
        <recommendedName>
            <fullName evidence="7">[Protein-PII]-UMP uridylyl-removing enzyme</fullName>
            <shortName evidence="7">UR</shortName>
            <ecNumber evidence="7">3.1.4.-</ecNumber>
        </recommendedName>
    </domain>
</protein>
<evidence type="ECO:0000256" key="2">
    <source>
        <dbReference type="ARBA" id="ARBA00022695"/>
    </source>
</evidence>
<evidence type="ECO:0000256" key="4">
    <source>
        <dbReference type="ARBA" id="ARBA00022801"/>
    </source>
</evidence>
<dbReference type="GO" id="GO:0006808">
    <property type="term" value="P:regulation of nitrogen utilization"/>
    <property type="evidence" value="ECO:0007669"/>
    <property type="project" value="UniProtKB-UniRule"/>
</dbReference>
<evidence type="ECO:0000256" key="1">
    <source>
        <dbReference type="ARBA" id="ARBA00022679"/>
    </source>
</evidence>
<dbReference type="PANTHER" id="PTHR47320">
    <property type="entry name" value="BIFUNCTIONAL URIDYLYLTRANSFERASE/URIDYLYL-REMOVING ENZYME"/>
    <property type="match status" value="1"/>
</dbReference>
<keyword evidence="1 7" id="KW-0808">Transferase</keyword>
<dbReference type="CDD" id="cd00077">
    <property type="entry name" value="HDc"/>
    <property type="match status" value="1"/>
</dbReference>
<dbReference type="Pfam" id="PF08335">
    <property type="entry name" value="GlnD_UR_UTase"/>
    <property type="match status" value="1"/>
</dbReference>
<dbReference type="OrthoDB" id="5287182at2"/>
<dbReference type="RefSeq" id="WP_072660369.1">
    <property type="nucleotide sequence ID" value="NZ_BDFD01000020.1"/>
</dbReference>
<dbReference type="Pfam" id="PF01966">
    <property type="entry name" value="HD"/>
    <property type="match status" value="1"/>
</dbReference>
<evidence type="ECO:0000256" key="7">
    <source>
        <dbReference type="HAMAP-Rule" id="MF_00277"/>
    </source>
</evidence>
<comment type="similarity">
    <text evidence="7">Belongs to the GlnD family.</text>
</comment>
<dbReference type="EMBL" id="BDFD01000020">
    <property type="protein sequence ID" value="GAV21061.1"/>
    <property type="molecule type" value="Genomic_DNA"/>
</dbReference>
<comment type="domain">
    <text evidence="7">Has four distinct domains: an N-terminal nucleotidyltransferase (NT) domain responsible for UTase activity, a central HD domain that encodes UR activity, and two C-terminal ACT domains that seem to have a role in glutamine sensing.</text>
</comment>
<dbReference type="NCBIfam" id="TIGR01693">
    <property type="entry name" value="UTase_glnD"/>
    <property type="match status" value="1"/>
</dbReference>
<dbReference type="CDD" id="cd04900">
    <property type="entry name" value="ACT_UUR-like_1"/>
    <property type="match status" value="1"/>
</dbReference>